<dbReference type="Pfam" id="PF00025">
    <property type="entry name" value="Arf"/>
    <property type="match status" value="1"/>
</dbReference>
<evidence type="ECO:0000256" key="1">
    <source>
        <dbReference type="ARBA" id="ARBA00010290"/>
    </source>
</evidence>
<dbReference type="InterPro" id="IPR006689">
    <property type="entry name" value="Small_GTPase_ARF/SAR"/>
</dbReference>
<dbReference type="PROSITE" id="PS51417">
    <property type="entry name" value="ARF"/>
    <property type="match status" value="1"/>
</dbReference>
<dbReference type="InterPro" id="IPR044612">
    <property type="entry name" value="ARL2/3"/>
</dbReference>
<evidence type="ECO:0000313" key="8">
    <source>
        <dbReference type="Proteomes" id="UP000694844"/>
    </source>
</evidence>
<feature type="binding site" evidence="6">
    <location>
        <position position="80"/>
    </location>
    <ligand>
        <name>Mg(2+)</name>
        <dbReference type="ChEBI" id="CHEBI:18420"/>
    </ligand>
</feature>
<keyword evidence="6" id="KW-0460">Magnesium</keyword>
<dbReference type="GO" id="GO:0003924">
    <property type="term" value="F:GTPase activity"/>
    <property type="evidence" value="ECO:0007669"/>
    <property type="project" value="InterPro"/>
</dbReference>
<feature type="binding site" evidence="6">
    <location>
        <position position="99"/>
    </location>
    <ligand>
        <name>Mg(2+)</name>
        <dbReference type="ChEBI" id="CHEBI:18420"/>
    </ligand>
</feature>
<evidence type="ECO:0000256" key="5">
    <source>
        <dbReference type="PIRSR" id="PIRSR606689-1"/>
    </source>
</evidence>
<keyword evidence="2" id="KW-0449">Lipoprotein</keyword>
<dbReference type="AlphaFoldDB" id="A0A8B8AE03"/>
<keyword evidence="6" id="KW-0479">Metal-binding</keyword>
<evidence type="ECO:0000256" key="6">
    <source>
        <dbReference type="PIRSR" id="PIRSR606689-2"/>
    </source>
</evidence>
<proteinExistence type="inferred from homology"/>
<dbReference type="InterPro" id="IPR005225">
    <property type="entry name" value="Small_GTP-bd"/>
</dbReference>
<dbReference type="GO" id="GO:0046872">
    <property type="term" value="F:metal ion binding"/>
    <property type="evidence" value="ECO:0007669"/>
    <property type="project" value="UniProtKB-KW"/>
</dbReference>
<feature type="binding site" evidence="5">
    <location>
        <position position="121"/>
    </location>
    <ligand>
        <name>GTP</name>
        <dbReference type="ChEBI" id="CHEBI:37565"/>
    </ligand>
</feature>
<comment type="similarity">
    <text evidence="1 7">Belongs to the small GTPase superfamily. Arf family.</text>
</comment>
<organism evidence="8 9">
    <name type="scientific">Crassostrea virginica</name>
    <name type="common">Eastern oyster</name>
    <dbReference type="NCBI Taxonomy" id="6565"/>
    <lineage>
        <taxon>Eukaryota</taxon>
        <taxon>Metazoa</taxon>
        <taxon>Spiralia</taxon>
        <taxon>Lophotrochozoa</taxon>
        <taxon>Mollusca</taxon>
        <taxon>Bivalvia</taxon>
        <taxon>Autobranchia</taxon>
        <taxon>Pteriomorphia</taxon>
        <taxon>Ostreida</taxon>
        <taxon>Ostreoidea</taxon>
        <taxon>Ostreidae</taxon>
        <taxon>Crassostrea</taxon>
    </lineage>
</organism>
<dbReference type="KEGG" id="cvn:111101253"/>
<dbReference type="NCBIfam" id="TIGR00231">
    <property type="entry name" value="small_GTP"/>
    <property type="match status" value="1"/>
</dbReference>
<keyword evidence="3 5" id="KW-0547">Nucleotide-binding</keyword>
<keyword evidence="2" id="KW-0519">Myristate</keyword>
<dbReference type="GO" id="GO:0005525">
    <property type="term" value="F:GTP binding"/>
    <property type="evidence" value="ECO:0007669"/>
    <property type="project" value="UniProtKB-KW"/>
</dbReference>
<gene>
    <name evidence="9" type="primary">LOC111101253</name>
</gene>
<feature type="binding site" evidence="5">
    <location>
        <begin position="73"/>
        <end position="80"/>
    </location>
    <ligand>
        <name>GTP</name>
        <dbReference type="ChEBI" id="CHEBI:37565"/>
    </ligand>
</feature>
<keyword evidence="4 5" id="KW-0342">GTP-binding</keyword>
<accession>A0A8B8AE03</accession>
<reference evidence="9" key="1">
    <citation type="submission" date="2025-08" db="UniProtKB">
        <authorList>
            <consortium name="RefSeq"/>
        </authorList>
    </citation>
    <scope>IDENTIFICATION</scope>
    <source>
        <tissue evidence="9">Whole sample</tissue>
    </source>
</reference>
<evidence type="ECO:0000256" key="4">
    <source>
        <dbReference type="ARBA" id="ARBA00023134"/>
    </source>
</evidence>
<name>A0A8B8AE03_CRAVI</name>
<dbReference type="Gene3D" id="3.40.50.300">
    <property type="entry name" value="P-loop containing nucleotide triphosphate hydrolases"/>
    <property type="match status" value="1"/>
</dbReference>
<dbReference type="GeneID" id="111101253"/>
<dbReference type="SUPFAM" id="SSF52540">
    <property type="entry name" value="P-loop containing nucleoside triphosphate hydrolases"/>
    <property type="match status" value="1"/>
</dbReference>
<evidence type="ECO:0000313" key="9">
    <source>
        <dbReference type="RefSeq" id="XP_022289395.1"/>
    </source>
</evidence>
<dbReference type="Proteomes" id="UP000694844">
    <property type="component" value="Chromosome 6"/>
</dbReference>
<dbReference type="InterPro" id="IPR027417">
    <property type="entry name" value="P-loop_NTPase"/>
</dbReference>
<dbReference type="SMART" id="SM00177">
    <property type="entry name" value="ARF"/>
    <property type="match status" value="1"/>
</dbReference>
<evidence type="ECO:0000256" key="2">
    <source>
        <dbReference type="ARBA" id="ARBA00022707"/>
    </source>
</evidence>
<dbReference type="PRINTS" id="PR00328">
    <property type="entry name" value="SAR1GTPBP"/>
</dbReference>
<protein>
    <submittedName>
        <fullName evidence="9">ADP-ribosylation factor 4-like</fullName>
    </submittedName>
</protein>
<sequence length="236" mass="26833">MESTWLRYLWDSRPNSLIVSGVVTTAVAYGLYRVFRWLQESKNGCAQFDEYFENIENKNDPDKQRRLRVLVVGLDGSGKTAFVECLGKGQKENGLPRPTVGFNIKSVTIGDTLFDIWDVGGSELCRKYWKEFVKNIHVIVWVVDSSATEERLQENSAVLKEFLDQPVTENIPVLFVANKQDKKNALRAKEVLQKIKADSIINKSRPYVVVGTEIPPGGRRKGIFLAYQNLKFLTSK</sequence>
<dbReference type="OrthoDB" id="25466at2759"/>
<dbReference type="RefSeq" id="XP_022289395.1">
    <property type="nucleotide sequence ID" value="XM_022433687.1"/>
</dbReference>
<dbReference type="PANTHER" id="PTHR45697">
    <property type="entry name" value="ADP-RIBOSYLATION FACTOR-LIKE PROTEIN 2-RELATED"/>
    <property type="match status" value="1"/>
</dbReference>
<feature type="binding site" evidence="5">
    <location>
        <begin position="178"/>
        <end position="181"/>
    </location>
    <ligand>
        <name>GTP</name>
        <dbReference type="ChEBI" id="CHEBI:37565"/>
    </ligand>
</feature>
<evidence type="ECO:0000256" key="3">
    <source>
        <dbReference type="ARBA" id="ARBA00022741"/>
    </source>
</evidence>
<evidence type="ECO:0000256" key="7">
    <source>
        <dbReference type="RuleBase" id="RU003925"/>
    </source>
</evidence>
<dbReference type="SMART" id="SM00178">
    <property type="entry name" value="SAR"/>
    <property type="match status" value="1"/>
</dbReference>
<keyword evidence="8" id="KW-1185">Reference proteome</keyword>